<dbReference type="AlphaFoldDB" id="A0A7G2DA30"/>
<accession>A0A7G2DA30</accession>
<dbReference type="KEGG" id="tcq:TIRI35C_1953"/>
<dbReference type="InterPro" id="IPR007159">
    <property type="entry name" value="SpoVT-AbrB_dom"/>
</dbReference>
<dbReference type="PROSITE" id="PS51740">
    <property type="entry name" value="SPOVT_ABRB"/>
    <property type="match status" value="1"/>
</dbReference>
<dbReference type="SUPFAM" id="SSF89447">
    <property type="entry name" value="AbrB/MazE/MraZ-like"/>
    <property type="match status" value="1"/>
</dbReference>
<sequence>MFAKNYLFSKNLIFTMAVEVVRLDDNGRVYLPASIRKNLRSREFYVEEKDGRIILIPVREKLMKYRGIFRGENLTGEDIDKIVDEETEKLLRGEL</sequence>
<dbReference type="Proteomes" id="UP000516304">
    <property type="component" value="Chromosome TIRI35C"/>
</dbReference>
<reference evidence="2 3" key="1">
    <citation type="submission" date="2020-09" db="EMBL/GenBank/DDBJ databases">
        <authorList>
            <person name="Courtine D."/>
        </authorList>
    </citation>
    <scope>NUCLEOTIDE SEQUENCE [LARGE SCALE GENOMIC DNA]</scope>
    <source>
        <strain evidence="2 3">IRI35c</strain>
    </source>
</reference>
<name>A0A7G2DA30_9EURY</name>
<gene>
    <name evidence="2" type="ORF">TIRI35C_1953</name>
</gene>
<evidence type="ECO:0000313" key="2">
    <source>
        <dbReference type="EMBL" id="CAD5245107.1"/>
    </source>
</evidence>
<proteinExistence type="predicted"/>
<dbReference type="GO" id="GO:0003677">
    <property type="term" value="F:DNA binding"/>
    <property type="evidence" value="ECO:0007669"/>
    <property type="project" value="InterPro"/>
</dbReference>
<evidence type="ECO:0000259" key="1">
    <source>
        <dbReference type="PROSITE" id="PS51740"/>
    </source>
</evidence>
<protein>
    <submittedName>
        <fullName evidence="2">Looped-hinge helix DNA binding domain-containing protein, AbrB family</fullName>
    </submittedName>
</protein>
<dbReference type="EMBL" id="LR881183">
    <property type="protein sequence ID" value="CAD5245107.1"/>
    <property type="molecule type" value="Genomic_DNA"/>
</dbReference>
<feature type="domain" description="SpoVT-AbrB" evidence="1">
    <location>
        <begin position="18"/>
        <end position="60"/>
    </location>
</feature>
<dbReference type="NCBIfam" id="TIGR01439">
    <property type="entry name" value="lp_hng_hel_AbrB"/>
    <property type="match status" value="1"/>
</dbReference>
<evidence type="ECO:0000313" key="3">
    <source>
        <dbReference type="Proteomes" id="UP000516304"/>
    </source>
</evidence>
<dbReference type="InterPro" id="IPR037914">
    <property type="entry name" value="SpoVT-AbrB_sf"/>
</dbReference>
<keyword evidence="3" id="KW-1185">Reference proteome</keyword>
<organism evidence="2 3">
    <name type="scientific">Thermococcus camini</name>
    <dbReference type="NCBI Taxonomy" id="2016373"/>
    <lineage>
        <taxon>Archaea</taxon>
        <taxon>Methanobacteriati</taxon>
        <taxon>Methanobacteriota</taxon>
        <taxon>Thermococci</taxon>
        <taxon>Thermococcales</taxon>
        <taxon>Thermococcaceae</taxon>
        <taxon>Thermococcus</taxon>
    </lineage>
</organism>